<keyword evidence="6" id="KW-1185">Reference proteome</keyword>
<evidence type="ECO:0000256" key="1">
    <source>
        <dbReference type="ARBA" id="ARBA00022737"/>
    </source>
</evidence>
<dbReference type="Pfam" id="PF01822">
    <property type="entry name" value="WSC"/>
    <property type="match status" value="2"/>
</dbReference>
<proteinExistence type="predicted"/>
<organism evidence="5 6">
    <name type="scientific">Lachnellula suecica</name>
    <dbReference type="NCBI Taxonomy" id="602035"/>
    <lineage>
        <taxon>Eukaryota</taxon>
        <taxon>Fungi</taxon>
        <taxon>Dikarya</taxon>
        <taxon>Ascomycota</taxon>
        <taxon>Pezizomycotina</taxon>
        <taxon>Leotiomycetes</taxon>
        <taxon>Helotiales</taxon>
        <taxon>Lachnaceae</taxon>
        <taxon>Lachnellula</taxon>
    </lineage>
</organism>
<feature type="chain" id="PRO_5035851941" evidence="3">
    <location>
        <begin position="23"/>
        <end position="663"/>
    </location>
</feature>
<dbReference type="Proteomes" id="UP000469558">
    <property type="component" value="Unassembled WGS sequence"/>
</dbReference>
<keyword evidence="1" id="KW-0677">Repeat</keyword>
<dbReference type="InterPro" id="IPR051589">
    <property type="entry name" value="Sialate-O-sulfotransferase"/>
</dbReference>
<evidence type="ECO:0000313" key="6">
    <source>
        <dbReference type="Proteomes" id="UP000469558"/>
    </source>
</evidence>
<evidence type="ECO:0000256" key="2">
    <source>
        <dbReference type="SAM" id="MobiDB-lite"/>
    </source>
</evidence>
<dbReference type="EMBL" id="QGMK01000043">
    <property type="protein sequence ID" value="TVY84936.1"/>
    <property type="molecule type" value="Genomic_DNA"/>
</dbReference>
<evidence type="ECO:0000256" key="3">
    <source>
        <dbReference type="SAM" id="SignalP"/>
    </source>
</evidence>
<sequence>MLSLKTFTFASAALTLFSGTNAGLVRRNEEPAQPSCTDYTPFVYAGCFSDPSAPRALLYDSPLDSQNMTVEKCVAFCKGNDYRYAGLEYYGECFCGASVNGPQIDESNCNFPCTGNNSEICGGNDIISIYQDPTFPSVNQADISDYQPLGCYSEGTSGRSLAWRQDQVSSTSLTIESCLSACKTGGYSIAGVEFGQECYCGVVLGNGTLPQTSGCDVPCTGNSAEICGGSGTLNLFVANDLESSQPCGEMPPSPPATTSSTAPPTTSSSSSSFKSSSSSSSSGFTTSSSSSSSYFSTSSSSKSSSSSGITTSSSSKSCSTSSSTLSSSSTKSTLPPTTSSTKSCSTSTKTTSPPASSTTSCTTSTKPPTTSSISTPPTTKPATTSSTKTTASLCTSTTVITPPAPTCEYKCGNWCSKPMPSWNDQGSCLTAQSNCALQVASCFLYAGFPESMNCFQFSSWCTSVSSYCKSSCPGQNCFKEACISKNPPPSAPSAPVATTSTSVYTCPASSTKPATTATVMPTTTSCVPVPTCSNMCAQPHNPSKGYSSSSPVGNIPIPCLTCNNLKSDYNSGNCFKLYNDPDSSKCPSYPRSGSSGPGKGCKDACDNQYTSCMNTYAQGCKSNKFGDSYSTGSQKCKDQWNDCYSVNSNVYAGNKCGSWNSGW</sequence>
<dbReference type="AlphaFoldDB" id="A0A8T9CIC2"/>
<keyword evidence="3" id="KW-0732">Signal</keyword>
<evidence type="ECO:0000259" key="4">
    <source>
        <dbReference type="PROSITE" id="PS51212"/>
    </source>
</evidence>
<dbReference type="OrthoDB" id="2019572at2759"/>
<comment type="caution">
    <text evidence="5">The sequence shown here is derived from an EMBL/GenBank/DDBJ whole genome shotgun (WGS) entry which is preliminary data.</text>
</comment>
<feature type="signal peptide" evidence="3">
    <location>
        <begin position="1"/>
        <end position="22"/>
    </location>
</feature>
<name>A0A8T9CIC2_9HELO</name>
<dbReference type="PANTHER" id="PTHR45964:SF5">
    <property type="entry name" value="WSCD FAMILY MEMBER CG9164"/>
    <property type="match status" value="1"/>
</dbReference>
<dbReference type="InterPro" id="IPR002889">
    <property type="entry name" value="WSC_carb-bd"/>
</dbReference>
<protein>
    <submittedName>
        <fullName evidence="5">WSC domain-containing protein</fullName>
    </submittedName>
</protein>
<reference evidence="5 6" key="1">
    <citation type="submission" date="2018-05" db="EMBL/GenBank/DDBJ databases">
        <title>Genome sequencing and assembly of the regulated plant pathogen Lachnellula willkommii and related sister species for the development of diagnostic species identification markers.</title>
        <authorList>
            <person name="Giroux E."/>
            <person name="Bilodeau G."/>
        </authorList>
    </citation>
    <scope>NUCLEOTIDE SEQUENCE [LARGE SCALE GENOMIC DNA]</scope>
    <source>
        <strain evidence="5 6">CBS 268.59</strain>
    </source>
</reference>
<accession>A0A8T9CIC2</accession>
<feature type="domain" description="WSC" evidence="4">
    <location>
        <begin position="41"/>
        <end position="133"/>
    </location>
</feature>
<dbReference type="SMART" id="SM00321">
    <property type="entry name" value="WSC"/>
    <property type="match status" value="2"/>
</dbReference>
<feature type="compositionally biased region" description="Low complexity" evidence="2">
    <location>
        <begin position="256"/>
        <end position="387"/>
    </location>
</feature>
<dbReference type="PANTHER" id="PTHR45964">
    <property type="entry name" value="WSCD FAMILY MEMBER CG9164"/>
    <property type="match status" value="1"/>
</dbReference>
<dbReference type="PROSITE" id="PS51212">
    <property type="entry name" value="WSC"/>
    <property type="match status" value="2"/>
</dbReference>
<feature type="domain" description="WSC" evidence="4">
    <location>
        <begin position="145"/>
        <end position="239"/>
    </location>
</feature>
<feature type="region of interest" description="Disordered" evidence="2">
    <location>
        <begin position="243"/>
        <end position="387"/>
    </location>
</feature>
<gene>
    <name evidence="5" type="ORF">LSUE1_G001445</name>
</gene>
<evidence type="ECO:0000313" key="5">
    <source>
        <dbReference type="EMBL" id="TVY84936.1"/>
    </source>
</evidence>